<evidence type="ECO:0000313" key="3">
    <source>
        <dbReference type="Proteomes" id="UP000507962"/>
    </source>
</evidence>
<dbReference type="Gene3D" id="3.20.20.150">
    <property type="entry name" value="Divalent-metal-dependent TIM barrel enzymes"/>
    <property type="match status" value="1"/>
</dbReference>
<dbReference type="InterPro" id="IPR013022">
    <property type="entry name" value="Xyl_isomerase-like_TIM-brl"/>
</dbReference>
<keyword evidence="2" id="KW-0413">Isomerase</keyword>
<evidence type="ECO:0000259" key="1">
    <source>
        <dbReference type="Pfam" id="PF01261"/>
    </source>
</evidence>
<dbReference type="EMBL" id="CAADHO010000001">
    <property type="protein sequence ID" value="VFQ42698.1"/>
    <property type="molecule type" value="Genomic_DNA"/>
</dbReference>
<dbReference type="AlphaFoldDB" id="A0A4V6IKV9"/>
<proteinExistence type="predicted"/>
<feature type="domain" description="Xylose isomerase-like TIM barrel" evidence="1">
    <location>
        <begin position="40"/>
        <end position="241"/>
    </location>
</feature>
<dbReference type="NCBIfam" id="NF041277">
    <property type="entry name" value="coba_remo_CbiR"/>
    <property type="match status" value="1"/>
</dbReference>
<gene>
    <name evidence="2" type="ORF">MSL71_3190</name>
</gene>
<accession>A0A4V6IKV9</accession>
<dbReference type="InterPro" id="IPR036237">
    <property type="entry name" value="Xyl_isomerase-like_sf"/>
</dbReference>
<keyword evidence="3" id="KW-1185">Reference proteome</keyword>
<protein>
    <submittedName>
        <fullName evidence="2">Xylose isomerase-like tim barrel</fullName>
    </submittedName>
</protein>
<evidence type="ECO:0000313" key="2">
    <source>
        <dbReference type="EMBL" id="VFQ42698.1"/>
    </source>
</evidence>
<name>A0A4V6IKV9_9BACT</name>
<organism evidence="2 3">
    <name type="scientific">Desulfoluna butyratoxydans</name>
    <dbReference type="NCBI Taxonomy" id="231438"/>
    <lineage>
        <taxon>Bacteria</taxon>
        <taxon>Pseudomonadati</taxon>
        <taxon>Thermodesulfobacteriota</taxon>
        <taxon>Desulfobacteria</taxon>
        <taxon>Desulfobacterales</taxon>
        <taxon>Desulfolunaceae</taxon>
        <taxon>Desulfoluna</taxon>
    </lineage>
</organism>
<dbReference type="Proteomes" id="UP000507962">
    <property type="component" value="Unassembled WGS sequence"/>
</dbReference>
<reference evidence="2 3" key="1">
    <citation type="submission" date="2019-03" db="EMBL/GenBank/DDBJ databases">
        <authorList>
            <person name="Nijsse B."/>
        </authorList>
    </citation>
    <scope>NUCLEOTIDE SEQUENCE [LARGE SCALE GENOMIC DNA]</scope>
    <source>
        <strain evidence="2">Desulfoluna butyratoxydans MSL71</strain>
    </source>
</reference>
<dbReference type="Pfam" id="PF01261">
    <property type="entry name" value="AP_endonuc_2"/>
    <property type="match status" value="1"/>
</dbReference>
<dbReference type="RefSeq" id="WP_180136921.1">
    <property type="nucleotide sequence ID" value="NZ_CAADHO010000001.1"/>
</dbReference>
<dbReference type="SUPFAM" id="SSF51658">
    <property type="entry name" value="Xylose isomerase-like"/>
    <property type="match status" value="1"/>
</dbReference>
<sequence length="257" mass="28670">MESTPTTSYKNRFPFSLSVPSWLYPAGYEENVARVAPFVDGVELLFFEGRPECLPEAKTFRALASLQQAHGLSYNIHMPIDENLASVDRAEQVRSLDAHKRLFDLTAPLVPVTHTVHLERPSGTDPGAWTEAAHRSLEALAGAMDPARVTVETLDYDLLPLADTLESLGYRICLDLGHLIHFGLPVEETIRRLGPLCRMVHLHGVASGKDHRALPLMDPSLFHRLLPFLSSYTHTLSMEIFKAAPCFESIDFLATHF</sequence>
<dbReference type="GO" id="GO:0016853">
    <property type="term" value="F:isomerase activity"/>
    <property type="evidence" value="ECO:0007669"/>
    <property type="project" value="UniProtKB-KW"/>
</dbReference>